<evidence type="ECO:0000256" key="3">
    <source>
        <dbReference type="ARBA" id="ARBA00020170"/>
    </source>
</evidence>
<keyword evidence="7 9" id="KW-0067">ATP-binding</keyword>
<proteinExistence type="inferred from homology"/>
<keyword evidence="5 9" id="KW-0235">DNA replication</keyword>
<evidence type="ECO:0000256" key="6">
    <source>
        <dbReference type="ARBA" id="ARBA00022741"/>
    </source>
</evidence>
<dbReference type="InterPro" id="IPR018078">
    <property type="entry name" value="DNA-binding_RecF_CS"/>
</dbReference>
<comment type="similarity">
    <text evidence="2 9 10">Belongs to the RecF family.</text>
</comment>
<evidence type="ECO:0000259" key="11">
    <source>
        <dbReference type="SMART" id="SM00382"/>
    </source>
</evidence>
<name>A0A8J7VUF6_9GAMM</name>
<reference evidence="13 14" key="1">
    <citation type="journal article" date="2021" name="Microbiol. Resour. Announc.">
        <title>Draft Genome Sequence of Coralloluteibacterium stylophorae LMG 29479T.</title>
        <authorList>
            <person name="Karlyshev A.V."/>
            <person name="Kudryashova E.B."/>
            <person name="Ariskina E.V."/>
            <person name="Conroy A.P."/>
            <person name="Abidueva E.Y."/>
        </authorList>
    </citation>
    <scope>NUCLEOTIDE SEQUENCE [LARGE SCALE GENOMIC DNA]</scope>
    <source>
        <strain evidence="13 14">LMG 29479</strain>
    </source>
</reference>
<dbReference type="Gene3D" id="1.20.1050.90">
    <property type="entry name" value="RecF/RecN/SMC, N-terminal domain"/>
    <property type="match status" value="1"/>
</dbReference>
<dbReference type="GO" id="GO:0005524">
    <property type="term" value="F:ATP binding"/>
    <property type="evidence" value="ECO:0007669"/>
    <property type="project" value="UniProtKB-UniRule"/>
</dbReference>
<feature type="domain" description="AAA+ ATPase" evidence="11">
    <location>
        <begin position="22"/>
        <end position="360"/>
    </location>
</feature>
<comment type="function">
    <text evidence="9 10">The RecF protein is involved in DNA metabolism; it is required for DNA replication and normal SOS inducibility. RecF binds preferentially to single-stranded, linear DNA. It also seems to bind ATP.</text>
</comment>
<evidence type="ECO:0000256" key="7">
    <source>
        <dbReference type="ARBA" id="ARBA00022840"/>
    </source>
</evidence>
<evidence type="ECO:0000256" key="1">
    <source>
        <dbReference type="ARBA" id="ARBA00004496"/>
    </source>
</evidence>
<keyword evidence="9 10" id="KW-0234">DNA repair</keyword>
<dbReference type="InterPro" id="IPR042174">
    <property type="entry name" value="RecF_2"/>
</dbReference>
<dbReference type="HAMAP" id="MF_00365">
    <property type="entry name" value="RecF"/>
    <property type="match status" value="1"/>
</dbReference>
<dbReference type="InterPro" id="IPR001238">
    <property type="entry name" value="DNA-binding_RecF"/>
</dbReference>
<evidence type="ECO:0000256" key="2">
    <source>
        <dbReference type="ARBA" id="ARBA00008016"/>
    </source>
</evidence>
<evidence type="ECO:0000256" key="4">
    <source>
        <dbReference type="ARBA" id="ARBA00022490"/>
    </source>
</evidence>
<comment type="caution">
    <text evidence="12">The sequence shown here is derived from an EMBL/GenBank/DDBJ whole genome shotgun (WGS) entry which is preliminary data.</text>
</comment>
<dbReference type="PROSITE" id="PS00617">
    <property type="entry name" value="RECF_1"/>
    <property type="match status" value="1"/>
</dbReference>
<dbReference type="PANTHER" id="PTHR32182">
    <property type="entry name" value="DNA REPLICATION AND REPAIR PROTEIN RECF"/>
    <property type="match status" value="1"/>
</dbReference>
<dbReference type="RefSeq" id="WP_211926146.1">
    <property type="nucleotide sequence ID" value="NZ_JAGQFT020000017.1"/>
</dbReference>
<dbReference type="Proteomes" id="UP000675747">
    <property type="component" value="Unassembled WGS sequence"/>
</dbReference>
<keyword evidence="6 9" id="KW-0547">Nucleotide-binding</keyword>
<evidence type="ECO:0000256" key="9">
    <source>
        <dbReference type="HAMAP-Rule" id="MF_00365"/>
    </source>
</evidence>
<gene>
    <name evidence="9 12" type="primary">recF</name>
    <name evidence="13" type="ORF">KB893_017635</name>
    <name evidence="12" type="ORF">KB893_06605</name>
</gene>
<dbReference type="PROSITE" id="PS00618">
    <property type="entry name" value="RECF_2"/>
    <property type="match status" value="1"/>
</dbReference>
<evidence type="ECO:0000313" key="12">
    <source>
        <dbReference type="EMBL" id="MBR0562186.1"/>
    </source>
</evidence>
<dbReference type="EMBL" id="JAGQFT010000038">
    <property type="protein sequence ID" value="MBR0562186.1"/>
    <property type="molecule type" value="Genomic_DNA"/>
</dbReference>
<dbReference type="SMART" id="SM00382">
    <property type="entry name" value="AAA"/>
    <property type="match status" value="1"/>
</dbReference>
<reference evidence="12" key="2">
    <citation type="submission" date="2021-04" db="EMBL/GenBank/DDBJ databases">
        <authorList>
            <person name="Karlyshev A.V."/>
        </authorList>
    </citation>
    <scope>NUCLEOTIDE SEQUENCE</scope>
    <source>
        <strain evidence="12">LMG 29479</strain>
    </source>
</reference>
<dbReference type="GO" id="GO:0006302">
    <property type="term" value="P:double-strand break repair"/>
    <property type="evidence" value="ECO:0007669"/>
    <property type="project" value="TreeGrafter"/>
</dbReference>
<sequence>MQLDRLGLTDLRAFRSAELTFAPGFNLITGANGAGKTSVLEAVHLIAYARSFRGRVRDGLVRHEADALEVFLSWTQRESETRRAGLRHSGTEWSGRLDRQPVSTLTELCSAFAAVCFEPGSHLLVSGAAEERRRFLDWSLFHVEPDYLDGWRRYARALKQRNRLLKSRPEPRALDPWDRELAVTGEMITRQRQLYLDTLRPYLDALARDFLPELGVAELEFRPGWRREQMPLSDALVMAREGDVAQGFGSVGPHRADWRLRFERLPGRAAPSRGQEKLIALVYVLAQAEAFVEEQGEWPVVLLDDLASELDVDHQARVLTRVSATPAQVLLTATEPPPVLATMPSDLIRARFHVEQGQVLVRDPGPG</sequence>
<dbReference type="GO" id="GO:0003697">
    <property type="term" value="F:single-stranded DNA binding"/>
    <property type="evidence" value="ECO:0007669"/>
    <property type="project" value="UniProtKB-UniRule"/>
</dbReference>
<protein>
    <recommendedName>
        <fullName evidence="3 9">DNA replication and repair protein RecF</fullName>
    </recommendedName>
</protein>
<dbReference type="AlphaFoldDB" id="A0A8J7VUF6"/>
<dbReference type="InterPro" id="IPR027417">
    <property type="entry name" value="P-loop_NTPase"/>
</dbReference>
<dbReference type="Gene3D" id="3.40.50.300">
    <property type="entry name" value="P-loop containing nucleotide triphosphate hydrolases"/>
    <property type="match status" value="1"/>
</dbReference>
<dbReference type="InterPro" id="IPR003593">
    <property type="entry name" value="AAA+_ATPase"/>
</dbReference>
<feature type="binding site" evidence="9">
    <location>
        <begin position="30"/>
        <end position="37"/>
    </location>
    <ligand>
        <name>ATP</name>
        <dbReference type="ChEBI" id="CHEBI:30616"/>
    </ligand>
</feature>
<evidence type="ECO:0000313" key="14">
    <source>
        <dbReference type="Proteomes" id="UP000675747"/>
    </source>
</evidence>
<organism evidence="12">
    <name type="scientific">Coralloluteibacterium stylophorae</name>
    <dbReference type="NCBI Taxonomy" id="1776034"/>
    <lineage>
        <taxon>Bacteria</taxon>
        <taxon>Pseudomonadati</taxon>
        <taxon>Pseudomonadota</taxon>
        <taxon>Gammaproteobacteria</taxon>
        <taxon>Lysobacterales</taxon>
        <taxon>Lysobacteraceae</taxon>
        <taxon>Coralloluteibacterium</taxon>
    </lineage>
</organism>
<accession>A0A8J7VUF6</accession>
<dbReference type="GO" id="GO:0009432">
    <property type="term" value="P:SOS response"/>
    <property type="evidence" value="ECO:0007669"/>
    <property type="project" value="UniProtKB-UniRule"/>
</dbReference>
<keyword evidence="9 10" id="KW-0227">DNA damage</keyword>
<comment type="subcellular location">
    <subcellularLocation>
        <location evidence="1 9 10">Cytoplasm</location>
    </subcellularLocation>
</comment>
<keyword evidence="14" id="KW-1185">Reference proteome</keyword>
<keyword evidence="8 9" id="KW-0238">DNA-binding</keyword>
<dbReference type="InterPro" id="IPR003395">
    <property type="entry name" value="RecF/RecN/SMC_N"/>
</dbReference>
<keyword evidence="4 9" id="KW-0963">Cytoplasm</keyword>
<keyword evidence="9 10" id="KW-0742">SOS response</keyword>
<evidence type="ECO:0000256" key="5">
    <source>
        <dbReference type="ARBA" id="ARBA00022705"/>
    </source>
</evidence>
<dbReference type="GO" id="GO:0000731">
    <property type="term" value="P:DNA synthesis involved in DNA repair"/>
    <property type="evidence" value="ECO:0007669"/>
    <property type="project" value="TreeGrafter"/>
</dbReference>
<dbReference type="PANTHER" id="PTHR32182:SF0">
    <property type="entry name" value="DNA REPLICATION AND REPAIR PROTEIN RECF"/>
    <property type="match status" value="1"/>
</dbReference>
<dbReference type="GO" id="GO:0005737">
    <property type="term" value="C:cytoplasm"/>
    <property type="evidence" value="ECO:0007669"/>
    <property type="project" value="UniProtKB-SubCell"/>
</dbReference>
<dbReference type="Pfam" id="PF02463">
    <property type="entry name" value="SMC_N"/>
    <property type="match status" value="1"/>
</dbReference>
<evidence type="ECO:0000256" key="8">
    <source>
        <dbReference type="ARBA" id="ARBA00023125"/>
    </source>
</evidence>
<dbReference type="SUPFAM" id="SSF52540">
    <property type="entry name" value="P-loop containing nucleoside triphosphate hydrolases"/>
    <property type="match status" value="1"/>
</dbReference>
<dbReference type="NCBIfam" id="TIGR00611">
    <property type="entry name" value="recf"/>
    <property type="match status" value="1"/>
</dbReference>
<evidence type="ECO:0000256" key="10">
    <source>
        <dbReference type="RuleBase" id="RU000578"/>
    </source>
</evidence>
<dbReference type="EMBL" id="JAGQFT020000017">
    <property type="protein sequence ID" value="MBS7458958.1"/>
    <property type="molecule type" value="Genomic_DNA"/>
</dbReference>
<evidence type="ECO:0000313" key="13">
    <source>
        <dbReference type="EMBL" id="MBS7458958.1"/>
    </source>
</evidence>
<dbReference type="GO" id="GO:0006260">
    <property type="term" value="P:DNA replication"/>
    <property type="evidence" value="ECO:0007669"/>
    <property type="project" value="UniProtKB-UniRule"/>
</dbReference>